<name>A0A0L0CIK0_LUCCU</name>
<proteinExistence type="predicted"/>
<keyword evidence="1" id="KW-1133">Transmembrane helix</keyword>
<feature type="transmembrane region" description="Helical" evidence="1">
    <location>
        <begin position="198"/>
        <end position="216"/>
    </location>
</feature>
<dbReference type="EMBL" id="JRES01000342">
    <property type="protein sequence ID" value="KNC32075.1"/>
    <property type="molecule type" value="Genomic_DNA"/>
</dbReference>
<accession>A0A0L0CIK0</accession>
<evidence type="ECO:0000313" key="3">
    <source>
        <dbReference type="Proteomes" id="UP000037069"/>
    </source>
</evidence>
<protein>
    <submittedName>
        <fullName evidence="2">Uncharacterized protein</fullName>
    </submittedName>
</protein>
<evidence type="ECO:0000313" key="2">
    <source>
        <dbReference type="EMBL" id="KNC32075.1"/>
    </source>
</evidence>
<dbReference type="AlphaFoldDB" id="A0A0L0CIK0"/>
<organism evidence="2 3">
    <name type="scientific">Lucilia cuprina</name>
    <name type="common">Green bottle fly</name>
    <name type="synonym">Australian sheep blowfly</name>
    <dbReference type="NCBI Taxonomy" id="7375"/>
    <lineage>
        <taxon>Eukaryota</taxon>
        <taxon>Metazoa</taxon>
        <taxon>Ecdysozoa</taxon>
        <taxon>Arthropoda</taxon>
        <taxon>Hexapoda</taxon>
        <taxon>Insecta</taxon>
        <taxon>Pterygota</taxon>
        <taxon>Neoptera</taxon>
        <taxon>Endopterygota</taxon>
        <taxon>Diptera</taxon>
        <taxon>Brachycera</taxon>
        <taxon>Muscomorpha</taxon>
        <taxon>Oestroidea</taxon>
        <taxon>Calliphoridae</taxon>
        <taxon>Luciliinae</taxon>
        <taxon>Lucilia</taxon>
    </lineage>
</organism>
<evidence type="ECO:0000256" key="1">
    <source>
        <dbReference type="SAM" id="Phobius"/>
    </source>
</evidence>
<comment type="caution">
    <text evidence="2">The sequence shown here is derived from an EMBL/GenBank/DDBJ whole genome shotgun (WGS) entry which is preliminary data.</text>
</comment>
<keyword evidence="1" id="KW-0472">Membrane</keyword>
<keyword evidence="1" id="KW-0812">Transmembrane</keyword>
<dbReference type="Proteomes" id="UP000037069">
    <property type="component" value="Unassembled WGS sequence"/>
</dbReference>
<reference evidence="2 3" key="1">
    <citation type="journal article" date="2015" name="Nat. Commun.">
        <title>Lucilia cuprina genome unlocks parasitic fly biology to underpin future interventions.</title>
        <authorList>
            <person name="Anstead C.A."/>
            <person name="Korhonen P.K."/>
            <person name="Young N.D."/>
            <person name="Hall R.S."/>
            <person name="Jex A.R."/>
            <person name="Murali S.C."/>
            <person name="Hughes D.S."/>
            <person name="Lee S.F."/>
            <person name="Perry T."/>
            <person name="Stroehlein A.J."/>
            <person name="Ansell B.R."/>
            <person name="Breugelmans B."/>
            <person name="Hofmann A."/>
            <person name="Qu J."/>
            <person name="Dugan S."/>
            <person name="Lee S.L."/>
            <person name="Chao H."/>
            <person name="Dinh H."/>
            <person name="Han Y."/>
            <person name="Doddapaneni H.V."/>
            <person name="Worley K.C."/>
            <person name="Muzny D.M."/>
            <person name="Ioannidis P."/>
            <person name="Waterhouse R.M."/>
            <person name="Zdobnov E.M."/>
            <person name="James P.J."/>
            <person name="Bagnall N.H."/>
            <person name="Kotze A.C."/>
            <person name="Gibbs R.A."/>
            <person name="Richards S."/>
            <person name="Batterham P."/>
            <person name="Gasser R.B."/>
        </authorList>
    </citation>
    <scope>NUCLEOTIDE SEQUENCE [LARGE SCALE GENOMIC DNA]</scope>
    <source>
        <strain evidence="2 3">LS</strain>
        <tissue evidence="2">Full body</tissue>
    </source>
</reference>
<gene>
    <name evidence="2" type="ORF">FF38_02264</name>
</gene>
<sequence length="232" mass="25702">MTRTAVDNDDRVVLKWRYYTPKDSINLVVLGIETGRHWTLTSPRTTSTTSILLTFKTLASQSKFSRNCLELSCRQWVPFCRYDYVHKFSDIVLFLESRLTLSATAKQNDLNRVVAAATVVVAPLHLFYSFVTRCPSALRRVNKLSNTANLPASDIRVSLSGIIMEDHPKRGAANLKVLFNILFVFTANNAMFDGFLNIVGFVISIGVNGALGGSLIKGFSKVGSNNCIFVGL</sequence>
<keyword evidence="3" id="KW-1185">Reference proteome</keyword>